<dbReference type="Proteomes" id="UP000772618">
    <property type="component" value="Unassembled WGS sequence"/>
</dbReference>
<dbReference type="SUPFAM" id="SSF69118">
    <property type="entry name" value="AhpD-like"/>
    <property type="match status" value="1"/>
</dbReference>
<sequence length="156" mass="17866">MMERISYKELPQGFLNGLLAGQEYIDNAGLDFSLLELIRMRVSQINSCAYCLDMHFKEGLAHGETALRLISVSAWRETPYYTPKEQAVLAFAERLTRLPAEEHSDDIHNELSKYFSKREIALLTLAIIQINSWNRLVRSFGTVPGKYEVKKKVNAL</sequence>
<dbReference type="NCBIfam" id="TIGR00778">
    <property type="entry name" value="ahpD_dom"/>
    <property type="match status" value="1"/>
</dbReference>
<feature type="domain" description="Carboxymuconolactone decarboxylase-like" evidence="1">
    <location>
        <begin position="24"/>
        <end position="93"/>
    </location>
</feature>
<dbReference type="InterPro" id="IPR003779">
    <property type="entry name" value="CMD-like"/>
</dbReference>
<reference evidence="2 3" key="1">
    <citation type="submission" date="2021-05" db="EMBL/GenBank/DDBJ databases">
        <title>A Polyphasic approach of four new species of the genus Ohtaekwangia: Ohtaekwangia histidinii sp. nov., Ohtaekwangia cretensis sp. nov., Ohtaekwangia indiensis sp. nov., Ohtaekwangia reichenbachii sp. nov. from diverse environment.</title>
        <authorList>
            <person name="Octaviana S."/>
        </authorList>
    </citation>
    <scope>NUCLEOTIDE SEQUENCE [LARGE SCALE GENOMIC DNA]</scope>
    <source>
        <strain evidence="2 3">PWU20</strain>
    </source>
</reference>
<dbReference type="PANTHER" id="PTHR34846">
    <property type="entry name" value="4-CARBOXYMUCONOLACTONE DECARBOXYLASE FAMILY PROTEIN (AFU_ORTHOLOGUE AFUA_6G11590)"/>
    <property type="match status" value="1"/>
</dbReference>
<accession>A0ABS5VT01</accession>
<proteinExistence type="predicted"/>
<protein>
    <submittedName>
        <fullName evidence="2">Carboxymuconolactone decarboxylase family protein</fullName>
    </submittedName>
</protein>
<dbReference type="Pfam" id="PF02627">
    <property type="entry name" value="CMD"/>
    <property type="match status" value="1"/>
</dbReference>
<dbReference type="EMBL" id="JAHESD010000029">
    <property type="protein sequence ID" value="MBT1704321.1"/>
    <property type="molecule type" value="Genomic_DNA"/>
</dbReference>
<dbReference type="PANTHER" id="PTHR34846:SF10">
    <property type="entry name" value="CYTOPLASMIC PROTEIN"/>
    <property type="match status" value="1"/>
</dbReference>
<keyword evidence="3" id="KW-1185">Reference proteome</keyword>
<evidence type="ECO:0000313" key="3">
    <source>
        <dbReference type="Proteomes" id="UP000772618"/>
    </source>
</evidence>
<dbReference type="InterPro" id="IPR029032">
    <property type="entry name" value="AhpD-like"/>
</dbReference>
<name>A0ABS5VT01_9BACT</name>
<organism evidence="2 3">
    <name type="scientific">Chryseosolibacter indicus</name>
    <dbReference type="NCBI Taxonomy" id="2782351"/>
    <lineage>
        <taxon>Bacteria</taxon>
        <taxon>Pseudomonadati</taxon>
        <taxon>Bacteroidota</taxon>
        <taxon>Cytophagia</taxon>
        <taxon>Cytophagales</taxon>
        <taxon>Chryseotaleaceae</taxon>
        <taxon>Chryseosolibacter</taxon>
    </lineage>
</organism>
<gene>
    <name evidence="2" type="ORF">KK060_13585</name>
</gene>
<dbReference type="InterPro" id="IPR004675">
    <property type="entry name" value="AhpD_core"/>
</dbReference>
<comment type="caution">
    <text evidence="2">The sequence shown here is derived from an EMBL/GenBank/DDBJ whole genome shotgun (WGS) entry which is preliminary data.</text>
</comment>
<evidence type="ECO:0000259" key="1">
    <source>
        <dbReference type="Pfam" id="PF02627"/>
    </source>
</evidence>
<dbReference type="Gene3D" id="1.20.1290.10">
    <property type="entry name" value="AhpD-like"/>
    <property type="match status" value="1"/>
</dbReference>
<evidence type="ECO:0000313" key="2">
    <source>
        <dbReference type="EMBL" id="MBT1704321.1"/>
    </source>
</evidence>